<feature type="compositionally biased region" description="Basic and acidic residues" evidence="1">
    <location>
        <begin position="653"/>
        <end position="677"/>
    </location>
</feature>
<gene>
    <name evidence="3" type="ORF">BRAPAZ1V2_A07P06670.2</name>
</gene>
<name>A0A8D9HJR3_BRACM</name>
<dbReference type="Gramene" id="A07p06670.2_BraZ1">
    <property type="protein sequence ID" value="A07p06670.2_BraZ1.CDS"/>
    <property type="gene ID" value="A07g06670.2_BraZ1"/>
</dbReference>
<dbReference type="Proteomes" id="UP000694005">
    <property type="component" value="Chromosome A07"/>
</dbReference>
<feature type="transmembrane region" description="Helical" evidence="2">
    <location>
        <begin position="128"/>
        <end position="149"/>
    </location>
</feature>
<evidence type="ECO:0000313" key="4">
    <source>
        <dbReference type="Proteomes" id="UP000694005"/>
    </source>
</evidence>
<dbReference type="EMBL" id="LS974623">
    <property type="protein sequence ID" value="CAG7901023.1"/>
    <property type="molecule type" value="Genomic_DNA"/>
</dbReference>
<reference evidence="3 4" key="1">
    <citation type="submission" date="2021-07" db="EMBL/GenBank/DDBJ databases">
        <authorList>
            <consortium name="Genoscope - CEA"/>
            <person name="William W."/>
        </authorList>
    </citation>
    <scope>NUCLEOTIDE SEQUENCE [LARGE SCALE GENOMIC DNA]</scope>
</reference>
<feature type="compositionally biased region" description="Polar residues" evidence="1">
    <location>
        <begin position="219"/>
        <end position="237"/>
    </location>
</feature>
<evidence type="ECO:0000256" key="2">
    <source>
        <dbReference type="SAM" id="Phobius"/>
    </source>
</evidence>
<proteinExistence type="predicted"/>
<keyword evidence="2" id="KW-0812">Transmembrane</keyword>
<dbReference type="AlphaFoldDB" id="A0A8D9HJR3"/>
<feature type="non-terminal residue" evidence="3">
    <location>
        <position position="1"/>
    </location>
</feature>
<organism evidence="3 4">
    <name type="scientific">Brassica campestris</name>
    <name type="common">Field mustard</name>
    <dbReference type="NCBI Taxonomy" id="3711"/>
    <lineage>
        <taxon>Eukaryota</taxon>
        <taxon>Viridiplantae</taxon>
        <taxon>Streptophyta</taxon>
        <taxon>Embryophyta</taxon>
        <taxon>Tracheophyta</taxon>
        <taxon>Spermatophyta</taxon>
        <taxon>Magnoliopsida</taxon>
        <taxon>eudicotyledons</taxon>
        <taxon>Gunneridae</taxon>
        <taxon>Pentapetalae</taxon>
        <taxon>rosids</taxon>
        <taxon>malvids</taxon>
        <taxon>Brassicales</taxon>
        <taxon>Brassicaceae</taxon>
        <taxon>Brassiceae</taxon>
        <taxon>Brassica</taxon>
    </lineage>
</organism>
<feature type="compositionally biased region" description="Polar residues" evidence="1">
    <location>
        <begin position="618"/>
        <end position="631"/>
    </location>
</feature>
<sequence length="1173" mass="130266">RSFYSANGSRVFVTLCNMKEKDETILSPAAEYRKCHSPLARENFGDFPGSRKTRVINFVVLPTLGGKRPSAIGESSPAIIRPQTTPAVMTKSNLSETTVRRRTRSSGEELPERPPAKQQRYPVKRLRLLWLTCLPLLFACLQLSVHFTVIPDEERLLLLDQNEDRQVTSLVQKLLCGETFKPEDFPGGDQSFSPKFKVPDAVQGDGACPTPVRQRNLRPRNTASIEVEDISSSGNSGEENRQCSERCTHENLKHWISQRFEGMENNIEELRTLICKSLGLPEGSKRNSRKWKAMDDPQEVTRNNPPSSERESGHQNDDDDHAKENESDNARFPPSGGNKGDQQQETQSNALVLFGDVLDVEPESYVLPAEHAVTSPGAWQKRNPMYRYEQGSPVAWEKTKPNCYSSVGSVRSFHPSWDGNPSSKPKLYLSVGAPPVAYESGQTSNQNDGEGLEQVSAPMGFVEALVKEINSKIMGADEEIRATRSGKGAQPKENESVAARMTPTPGIDFAQKTGADNGGESGQTSNQNDGERFEQVSAPMGFVEALVKEINSEIPGAGEEIRATRGGEGAQPKENKSVAARMTPTAGIGFAQKMGGDNGGEFVEEDPDGGEEARTADKQPQSVDSVETSNMEFPKPVEAVGKVAPPKAGGEASVKEINAELQRTEDEERYDSCKDDMSTDSQIQENPRDLCGEMDADSEDVGSGGKRHHMRSSKISGVYTPEPRVKKLFKSEEKVEYKPIAKTNRTQFKKFAEILRENPEQMWDIATSHSVCNHFFLEIAEPGKWMSDEKTINCWISEGRSRKVISAIICRLCFQRCANDVQNSVIIVSGRRQAKDHKKTPTSDPNSMEAHVLPNLPQEIVSKIIELVGEESFYNLGPFLRAGKCGYALAHEPSVLKKCNVSEMEDGFVTCQIRQGCQFREFHLKCVSAGNRKAIYYEGLLTAPSIGLEETVAIFNVCLGNDKEASKVFQVFAAYHHDLRSDDTCEMGESIENQLKAFGAEDLNCNKYGESFKFPDDGVIKTPSKIPSMSTSNSSDGASYVDMLYAVNDSNFGIPDRCPCGSAIIIQISTEAAAIPKKYFVCKDFKNDGLHRKQEWTAAIEDETRRLKKTVDDHESRIRSLGRVEYRIDRIYEDAQKNDGEIANLGYQIHEMEKVLKKNTEEIALHKEIIEKL</sequence>
<feature type="region of interest" description="Disordered" evidence="1">
    <location>
        <begin position="553"/>
        <end position="713"/>
    </location>
</feature>
<accession>A0A8D9HJR3</accession>
<keyword evidence="2" id="KW-1133">Transmembrane helix</keyword>
<feature type="region of interest" description="Disordered" evidence="1">
    <location>
        <begin position="482"/>
        <end position="539"/>
    </location>
</feature>
<feature type="compositionally biased region" description="Basic and acidic residues" evidence="1">
    <location>
        <begin position="308"/>
        <end position="329"/>
    </location>
</feature>
<feature type="compositionally biased region" description="Basic and acidic residues" evidence="1">
    <location>
        <begin position="559"/>
        <end position="576"/>
    </location>
</feature>
<feature type="region of interest" description="Disordered" evidence="1">
    <location>
        <begin position="204"/>
        <end position="244"/>
    </location>
</feature>
<evidence type="ECO:0000313" key="3">
    <source>
        <dbReference type="EMBL" id="CAG7901023.1"/>
    </source>
</evidence>
<feature type="region of interest" description="Disordered" evidence="1">
    <location>
        <begin position="282"/>
        <end position="345"/>
    </location>
</feature>
<feature type="compositionally biased region" description="Basic and acidic residues" evidence="1">
    <location>
        <begin position="105"/>
        <end position="115"/>
    </location>
</feature>
<protein>
    <submittedName>
        <fullName evidence="3">Uncharacterized protein</fullName>
    </submittedName>
</protein>
<keyword evidence="2" id="KW-0472">Membrane</keyword>
<evidence type="ECO:0000256" key="1">
    <source>
        <dbReference type="SAM" id="MobiDB-lite"/>
    </source>
</evidence>
<feature type="region of interest" description="Disordered" evidence="1">
    <location>
        <begin position="90"/>
        <end position="118"/>
    </location>
</feature>